<feature type="signal peptide" evidence="1">
    <location>
        <begin position="1"/>
        <end position="15"/>
    </location>
</feature>
<dbReference type="InterPro" id="IPR027417">
    <property type="entry name" value="P-loop_NTPase"/>
</dbReference>
<evidence type="ECO:0000256" key="1">
    <source>
        <dbReference type="SAM" id="SignalP"/>
    </source>
</evidence>
<reference evidence="2" key="1">
    <citation type="submission" date="2021-11" db="EMBL/GenBank/DDBJ databases">
        <authorList>
            <consortium name="Genoscope - CEA"/>
            <person name="William W."/>
        </authorList>
    </citation>
    <scope>NUCLEOTIDE SEQUENCE</scope>
</reference>
<dbReference type="EMBL" id="CAKKNE010000002">
    <property type="protein sequence ID" value="CAH0368526.1"/>
    <property type="molecule type" value="Genomic_DNA"/>
</dbReference>
<evidence type="ECO:0000313" key="2">
    <source>
        <dbReference type="EMBL" id="CAH0368526.1"/>
    </source>
</evidence>
<name>A0A8J2SDQ1_9STRA</name>
<comment type="caution">
    <text evidence="2">The sequence shown here is derived from an EMBL/GenBank/DDBJ whole genome shotgun (WGS) entry which is preliminary data.</text>
</comment>
<dbReference type="Gene3D" id="3.40.50.300">
    <property type="entry name" value="P-loop containing nucleotide triphosphate hydrolases"/>
    <property type="match status" value="1"/>
</dbReference>
<keyword evidence="3" id="KW-1185">Reference proteome</keyword>
<proteinExistence type="predicted"/>
<feature type="chain" id="PRO_5035310067" evidence="1">
    <location>
        <begin position="16"/>
        <end position="260"/>
    </location>
</feature>
<keyword evidence="1" id="KW-0732">Signal</keyword>
<accession>A0A8J2SDQ1</accession>
<organism evidence="2 3">
    <name type="scientific">Pelagomonas calceolata</name>
    <dbReference type="NCBI Taxonomy" id="35677"/>
    <lineage>
        <taxon>Eukaryota</taxon>
        <taxon>Sar</taxon>
        <taxon>Stramenopiles</taxon>
        <taxon>Ochrophyta</taxon>
        <taxon>Pelagophyceae</taxon>
        <taxon>Pelagomonadales</taxon>
        <taxon>Pelagomonadaceae</taxon>
        <taxon>Pelagomonas</taxon>
    </lineage>
</organism>
<sequence>MYVAAITAFLGVAAGAPLPTTWPPPHNTSTQCVRMLAKHKLDWLLEPFTCTKAQKTSNAHIVLGTGLGGTGTRSVATAVDKLGYPACHSFLYVLRLLQMSKPHDLTAFRGGASYFDTPMGYIFPRLLCSFPKAKIVHTTRRDYHRGYDGSSRKCRSKREYRLESDLARCIEYGSTCPTREEARTAFANNERAVLSVPKSRRHIMNISDLSSIHAGPLAEFLGKEWRWGNPDKPIPHKAVYYASRACLGGNHPRHWVPRVH</sequence>
<dbReference type="Pfam" id="PF17784">
    <property type="entry name" value="Sulfotransfer_4"/>
    <property type="match status" value="1"/>
</dbReference>
<dbReference type="InterPro" id="IPR040632">
    <property type="entry name" value="Sulfotransfer_4"/>
</dbReference>
<protein>
    <submittedName>
        <fullName evidence="2">Uncharacterized protein</fullName>
    </submittedName>
</protein>
<gene>
    <name evidence="2" type="ORF">PECAL_2P15930</name>
</gene>
<dbReference type="AlphaFoldDB" id="A0A8J2SDQ1"/>
<dbReference type="Proteomes" id="UP000789595">
    <property type="component" value="Unassembled WGS sequence"/>
</dbReference>
<evidence type="ECO:0000313" key="3">
    <source>
        <dbReference type="Proteomes" id="UP000789595"/>
    </source>
</evidence>